<feature type="transmembrane region" description="Helical" evidence="1">
    <location>
        <begin position="31"/>
        <end position="48"/>
    </location>
</feature>
<accession>A0A383DRN6</accession>
<organism evidence="2">
    <name type="scientific">marine metagenome</name>
    <dbReference type="NCBI Taxonomy" id="408172"/>
    <lineage>
        <taxon>unclassified sequences</taxon>
        <taxon>metagenomes</taxon>
        <taxon>ecological metagenomes</taxon>
    </lineage>
</organism>
<reference evidence="2" key="1">
    <citation type="submission" date="2018-05" db="EMBL/GenBank/DDBJ databases">
        <authorList>
            <person name="Lanie J.A."/>
            <person name="Ng W.-L."/>
            <person name="Kazmierczak K.M."/>
            <person name="Andrzejewski T.M."/>
            <person name="Davidsen T.M."/>
            <person name="Wayne K.J."/>
            <person name="Tettelin H."/>
            <person name="Glass J.I."/>
            <person name="Rusch D."/>
            <person name="Podicherti R."/>
            <person name="Tsui H.-C.T."/>
            <person name="Winkler M.E."/>
        </authorList>
    </citation>
    <scope>NUCLEOTIDE SEQUENCE</scope>
</reference>
<evidence type="ECO:0000256" key="1">
    <source>
        <dbReference type="SAM" id="Phobius"/>
    </source>
</evidence>
<evidence type="ECO:0000313" key="2">
    <source>
        <dbReference type="EMBL" id="SVE47171.1"/>
    </source>
</evidence>
<sequence length="125" mass="13579">SAFAWGAFSIWLTILLTNFEPFTSGSGLETGLYGIPIIFGLVFVDPIIGEIRRIRGAKLAIVVGTSTSYIVWISCYFWLGTPLWIGLLLAPLTVLGELPSIRYVDDNATIILLPLGALLLLSPLL</sequence>
<protein>
    <submittedName>
        <fullName evidence="2">Uncharacterized protein</fullName>
    </submittedName>
</protein>
<gene>
    <name evidence="2" type="ORF">METZ01_LOCUS500025</name>
</gene>
<dbReference type="EMBL" id="UINC01219621">
    <property type="protein sequence ID" value="SVE47171.1"/>
    <property type="molecule type" value="Genomic_DNA"/>
</dbReference>
<feature type="transmembrane region" description="Helical" evidence="1">
    <location>
        <begin position="69"/>
        <end position="95"/>
    </location>
</feature>
<keyword evidence="1" id="KW-0812">Transmembrane</keyword>
<name>A0A383DRN6_9ZZZZ</name>
<feature type="transmembrane region" description="Helical" evidence="1">
    <location>
        <begin position="107"/>
        <end position="124"/>
    </location>
</feature>
<proteinExistence type="predicted"/>
<dbReference type="AlphaFoldDB" id="A0A383DRN6"/>
<keyword evidence="1" id="KW-1133">Transmembrane helix</keyword>
<feature type="non-terminal residue" evidence="2">
    <location>
        <position position="1"/>
    </location>
</feature>
<keyword evidence="1" id="KW-0472">Membrane</keyword>